<gene>
    <name evidence="3" type="ORF">FRACYDRAFT_250348</name>
</gene>
<feature type="coiled-coil region" evidence="1">
    <location>
        <begin position="178"/>
        <end position="238"/>
    </location>
</feature>
<dbReference type="EMBL" id="KV784382">
    <property type="protein sequence ID" value="OEU08124.1"/>
    <property type="molecule type" value="Genomic_DNA"/>
</dbReference>
<accession>A0A1E7EQN1</accession>
<reference evidence="3 4" key="1">
    <citation type="submission" date="2016-09" db="EMBL/GenBank/DDBJ databases">
        <title>Extensive genetic diversity and differential bi-allelic expression allows diatom success in the polar Southern Ocean.</title>
        <authorList>
            <consortium name="DOE Joint Genome Institute"/>
            <person name="Mock T."/>
            <person name="Otillar R.P."/>
            <person name="Strauss J."/>
            <person name="Dupont C."/>
            <person name="Frickenhaus S."/>
            <person name="Maumus F."/>
            <person name="Mcmullan M."/>
            <person name="Sanges R."/>
            <person name="Schmutz J."/>
            <person name="Toseland A."/>
            <person name="Valas R."/>
            <person name="Veluchamy A."/>
            <person name="Ward B.J."/>
            <person name="Allen A."/>
            <person name="Barry K."/>
            <person name="Falciatore A."/>
            <person name="Ferrante M."/>
            <person name="Fortunato A.E."/>
            <person name="Gloeckner G."/>
            <person name="Gruber A."/>
            <person name="Hipkin R."/>
            <person name="Janech M."/>
            <person name="Kroth P."/>
            <person name="Leese F."/>
            <person name="Lindquist E."/>
            <person name="Lyon B.R."/>
            <person name="Martin J."/>
            <person name="Mayer C."/>
            <person name="Parker M."/>
            <person name="Quesneville H."/>
            <person name="Raymond J."/>
            <person name="Uhlig C."/>
            <person name="Valentin K.U."/>
            <person name="Worden A.Z."/>
            <person name="Armbrust E.V."/>
            <person name="Bowler C."/>
            <person name="Green B."/>
            <person name="Moulton V."/>
            <person name="Van Oosterhout C."/>
            <person name="Grigoriev I."/>
        </authorList>
    </citation>
    <scope>NUCLEOTIDE SEQUENCE [LARGE SCALE GENOMIC DNA]</scope>
    <source>
        <strain evidence="3 4">CCMP1102</strain>
    </source>
</reference>
<name>A0A1E7EQN1_9STRA</name>
<evidence type="ECO:0000256" key="2">
    <source>
        <dbReference type="SAM" id="MobiDB-lite"/>
    </source>
</evidence>
<evidence type="ECO:0000313" key="4">
    <source>
        <dbReference type="Proteomes" id="UP000095751"/>
    </source>
</evidence>
<proteinExistence type="predicted"/>
<dbReference type="Proteomes" id="UP000095751">
    <property type="component" value="Unassembled WGS sequence"/>
</dbReference>
<feature type="compositionally biased region" description="Basic and acidic residues" evidence="2">
    <location>
        <begin position="32"/>
        <end position="48"/>
    </location>
</feature>
<feature type="compositionally biased region" description="Basic and acidic residues" evidence="2">
    <location>
        <begin position="372"/>
        <end position="391"/>
    </location>
</feature>
<feature type="region of interest" description="Disordered" evidence="2">
    <location>
        <begin position="14"/>
        <end position="118"/>
    </location>
</feature>
<keyword evidence="1" id="KW-0175">Coiled coil</keyword>
<protein>
    <submittedName>
        <fullName evidence="3">Uncharacterized protein</fullName>
    </submittedName>
</protein>
<sequence>MVIPVKDRKALATFAVRRSRRSSPPVPSSNEDMDHHGAEPIEEERSLEEVIVIPPPAKKVKTSPSEGGIEIEIDGQRADDDCTTNSNPQQKRATMRSEDVVDSNVSQPASKKAKTTAADSDEEMMMICCSICKKSKNKLDCFSKNQRKIGGNSKCKDCTGGHVQQTAEEIKAAAEKGKAAAEKRKIKFEQQIKLEVEEKMQKSKAYAETEDINYKCIKERFEDGLKNLQEKNIDFEKEMNQRTDYLYMVTSVSADGDPFSPVLHGIYTTCKKAQEAARRAFEKVSGGNYRNGAFVRNDDRLSKCDLSEFLVPARITTTSRLFYEAFTEPEDDCCEYTAVAVSSLQMVDGSTARGCGLPFLESDFSSGLFDPKYVKNSDEDRPEQNGESRKDRSEITKVYAIFNQGRNMGDNEVNMSGVYSNKDDAFDAALQLAAFNDEEEEKKQIDEAKGKHRGLLYRDEEDYCWAVGMESVILDAHLDEMVELTDCSGIWMNPSLTWECSA</sequence>
<dbReference type="AlphaFoldDB" id="A0A1E7EQN1"/>
<dbReference type="KEGG" id="fcy:FRACYDRAFT_250348"/>
<evidence type="ECO:0000256" key="1">
    <source>
        <dbReference type="SAM" id="Coils"/>
    </source>
</evidence>
<keyword evidence="4" id="KW-1185">Reference proteome</keyword>
<dbReference type="InParanoid" id="A0A1E7EQN1"/>
<feature type="compositionally biased region" description="Polar residues" evidence="2">
    <location>
        <begin position="83"/>
        <end position="92"/>
    </location>
</feature>
<feature type="region of interest" description="Disordered" evidence="2">
    <location>
        <begin position="371"/>
        <end position="391"/>
    </location>
</feature>
<organism evidence="3 4">
    <name type="scientific">Fragilariopsis cylindrus CCMP1102</name>
    <dbReference type="NCBI Taxonomy" id="635003"/>
    <lineage>
        <taxon>Eukaryota</taxon>
        <taxon>Sar</taxon>
        <taxon>Stramenopiles</taxon>
        <taxon>Ochrophyta</taxon>
        <taxon>Bacillariophyta</taxon>
        <taxon>Bacillariophyceae</taxon>
        <taxon>Bacillariophycidae</taxon>
        <taxon>Bacillariales</taxon>
        <taxon>Bacillariaceae</taxon>
        <taxon>Fragilariopsis</taxon>
    </lineage>
</organism>
<evidence type="ECO:0000313" key="3">
    <source>
        <dbReference type="EMBL" id="OEU08124.1"/>
    </source>
</evidence>